<dbReference type="PATRIC" id="fig|292563.3.peg.2365"/>
<dbReference type="HOGENOM" id="CLU_006493_8_4_3"/>
<reference evidence="8" key="1">
    <citation type="journal article" date="2013" name="Proc. Natl. Acad. Sci. U.S.A.">
        <title>Improving the coverage of the cyanobacterial phylum using diversity-driven genome sequencing.</title>
        <authorList>
            <person name="Shih P.M."/>
            <person name="Wu D."/>
            <person name="Latifi A."/>
            <person name="Axen S.D."/>
            <person name="Fewer D.P."/>
            <person name="Talla E."/>
            <person name="Calteau A."/>
            <person name="Cai F."/>
            <person name="Tandeau de Marsac N."/>
            <person name="Rippka R."/>
            <person name="Herdman M."/>
            <person name="Sivonen K."/>
            <person name="Coursin T."/>
            <person name="Laurent T."/>
            <person name="Goodwin L."/>
            <person name="Nolan M."/>
            <person name="Davenport K.W."/>
            <person name="Han C.S."/>
            <person name="Rubin E.M."/>
            <person name="Eisen J.A."/>
            <person name="Woyke T."/>
            <person name="Gugger M."/>
            <person name="Kerfeld C.A."/>
        </authorList>
    </citation>
    <scope>NUCLEOTIDE SEQUENCE [LARGE SCALE GENOMIC DNA]</scope>
    <source>
        <strain evidence="8">ATCC 29140 / PCC 7202</strain>
    </source>
</reference>
<dbReference type="EMBL" id="CP003940">
    <property type="protein sequence ID" value="AFZ48213.1"/>
    <property type="molecule type" value="Genomic_DNA"/>
</dbReference>
<protein>
    <recommendedName>
        <fullName evidence="3">isochorismate synthase</fullName>
        <ecNumber evidence="3">5.4.4.2</ecNumber>
    </recommendedName>
    <alternativeName>
        <fullName evidence="5">Isochorismate mutase</fullName>
    </alternativeName>
</protein>
<keyword evidence="4" id="KW-0413">Isomerase</keyword>
<evidence type="ECO:0000256" key="2">
    <source>
        <dbReference type="ARBA" id="ARBA00005297"/>
    </source>
</evidence>
<dbReference type="InterPro" id="IPR004561">
    <property type="entry name" value="IsoChor_synthase"/>
</dbReference>
<comment type="catalytic activity">
    <reaction evidence="1">
        <text>chorismate = isochorismate</text>
        <dbReference type="Rhea" id="RHEA:18985"/>
        <dbReference type="ChEBI" id="CHEBI:29748"/>
        <dbReference type="ChEBI" id="CHEBI:29780"/>
        <dbReference type="EC" id="5.4.4.2"/>
    </reaction>
</comment>
<feature type="domain" description="Chorismate-utilising enzyme C-terminal" evidence="6">
    <location>
        <begin position="216"/>
        <end position="468"/>
    </location>
</feature>
<dbReference type="SUPFAM" id="SSF56322">
    <property type="entry name" value="ADC synthase"/>
    <property type="match status" value="1"/>
</dbReference>
<evidence type="ECO:0000256" key="4">
    <source>
        <dbReference type="ARBA" id="ARBA00023235"/>
    </source>
</evidence>
<evidence type="ECO:0000256" key="3">
    <source>
        <dbReference type="ARBA" id="ARBA00012824"/>
    </source>
</evidence>
<dbReference type="Proteomes" id="UP000010483">
    <property type="component" value="Chromosome"/>
</dbReference>
<dbReference type="NCBIfam" id="TIGR00543">
    <property type="entry name" value="isochor_syn"/>
    <property type="match status" value="1"/>
</dbReference>
<dbReference type="eggNOG" id="COG1169">
    <property type="taxonomic scope" value="Bacteria"/>
</dbReference>
<keyword evidence="8" id="KW-1185">Reference proteome</keyword>
<dbReference type="STRING" id="292563.Cyast_2264"/>
<dbReference type="KEGG" id="csn:Cyast_2264"/>
<evidence type="ECO:0000256" key="1">
    <source>
        <dbReference type="ARBA" id="ARBA00000799"/>
    </source>
</evidence>
<comment type="similarity">
    <text evidence="2">Belongs to the isochorismate synthase family.</text>
</comment>
<dbReference type="Pfam" id="PF00425">
    <property type="entry name" value="Chorismate_bind"/>
    <property type="match status" value="1"/>
</dbReference>
<evidence type="ECO:0000259" key="6">
    <source>
        <dbReference type="Pfam" id="PF00425"/>
    </source>
</evidence>
<dbReference type="AlphaFoldDB" id="K9YQ48"/>
<dbReference type="BioCyc" id="CSTA292563:G1353-2268-MONOMER"/>
<dbReference type="GO" id="GO:0008909">
    <property type="term" value="F:isochorismate synthase activity"/>
    <property type="evidence" value="ECO:0007669"/>
    <property type="project" value="UniProtKB-EC"/>
</dbReference>
<accession>K9YQ48</accession>
<dbReference type="InterPro" id="IPR005801">
    <property type="entry name" value="ADC_synthase"/>
</dbReference>
<dbReference type="Gene3D" id="3.60.120.10">
    <property type="entry name" value="Anthranilate synthase"/>
    <property type="match status" value="1"/>
</dbReference>
<gene>
    <name evidence="7" type="ordered locus">Cyast_2264</name>
</gene>
<name>K9YQ48_CYASC</name>
<sequence>MPVIPDNHFLTDYSQKLKELIFLSHPVNKNDEQIVSISQEISPIDLLVFLAMLKPENQVSFYCENQRKQEAVVAIGAIKSLEVKNERGEMNGRYNRFQQCQNFIEDNQDNIAFEDNLDSQKIPYFFSSFNFLEHSSDNYQAFPQAKIFIPYLQLVKKANNYLVIVNTYHPKKSPELNLIKQYLKQDFSQNILHYYHRFYHSQSTPSRYTLEQSNYHNFTDKVNHSLKAIASDKLTKIVVAHALEIKLEENFNIIKSLTNLRGNHPDCYIFCVGNEKEEYFLGASPERLLSIQDRQLVTDALAGSAPRGKNDYDDSILGENLLNSEKEKREHQFVSDYIFEKLSIMGLSPKRASLQLLKLSNIQHLWTPIYAEIREECNPLEIIAQLHPTPAVAGIPIDIACEEIESYENFDRSLYAAPIGWLDTNGNCEFIVGIRSALIQGNYARLYAGAGIVAGSKPDQELTEIELKFQALLQALV</sequence>
<proteinExistence type="inferred from homology"/>
<dbReference type="PANTHER" id="PTHR42839">
    <property type="entry name" value="ISOCHORISMATE SYNTHASE ENTC"/>
    <property type="match status" value="1"/>
</dbReference>
<organism evidence="7 8">
    <name type="scientific">Cyanobacterium stanieri (strain ATCC 29140 / PCC 7202)</name>
    <dbReference type="NCBI Taxonomy" id="292563"/>
    <lineage>
        <taxon>Bacteria</taxon>
        <taxon>Bacillati</taxon>
        <taxon>Cyanobacteriota</taxon>
        <taxon>Cyanophyceae</taxon>
        <taxon>Oscillatoriophycideae</taxon>
        <taxon>Chroococcales</taxon>
        <taxon>Geminocystaceae</taxon>
        <taxon>Cyanobacterium</taxon>
    </lineage>
</organism>
<dbReference type="EC" id="5.4.4.2" evidence="3"/>
<evidence type="ECO:0000313" key="7">
    <source>
        <dbReference type="EMBL" id="AFZ48213.1"/>
    </source>
</evidence>
<dbReference type="InterPro" id="IPR015890">
    <property type="entry name" value="Chorismate_C"/>
</dbReference>
<evidence type="ECO:0000313" key="8">
    <source>
        <dbReference type="Proteomes" id="UP000010483"/>
    </source>
</evidence>
<evidence type="ECO:0000256" key="5">
    <source>
        <dbReference type="ARBA" id="ARBA00041564"/>
    </source>
</evidence>
<dbReference type="PANTHER" id="PTHR42839:SF2">
    <property type="entry name" value="ISOCHORISMATE SYNTHASE ENTC"/>
    <property type="match status" value="1"/>
</dbReference>